<accession>A0AAN7LA98</accession>
<feature type="chain" id="PRO_5042838938" evidence="2">
    <location>
        <begin position="30"/>
        <end position="78"/>
    </location>
</feature>
<protein>
    <submittedName>
        <fullName evidence="3">Uncharacterized protein</fullName>
    </submittedName>
</protein>
<reference evidence="3 4" key="1">
    <citation type="journal article" date="2023" name="Hortic Res">
        <title>Pangenome of water caltrop reveals structural variations and asymmetric subgenome divergence after allopolyploidization.</title>
        <authorList>
            <person name="Zhang X."/>
            <person name="Chen Y."/>
            <person name="Wang L."/>
            <person name="Yuan Y."/>
            <person name="Fang M."/>
            <person name="Shi L."/>
            <person name="Lu R."/>
            <person name="Comes H.P."/>
            <person name="Ma Y."/>
            <person name="Chen Y."/>
            <person name="Huang G."/>
            <person name="Zhou Y."/>
            <person name="Zheng Z."/>
            <person name="Qiu Y."/>
        </authorList>
    </citation>
    <scope>NUCLEOTIDE SEQUENCE [LARGE SCALE GENOMIC DNA]</scope>
    <source>
        <tissue evidence="3">Roots</tissue>
    </source>
</reference>
<feature type="region of interest" description="Disordered" evidence="1">
    <location>
        <begin position="54"/>
        <end position="78"/>
    </location>
</feature>
<keyword evidence="4" id="KW-1185">Reference proteome</keyword>
<proteinExistence type="predicted"/>
<dbReference type="EMBL" id="JAXIOK010000001">
    <property type="protein sequence ID" value="KAK4780449.1"/>
    <property type="molecule type" value="Genomic_DNA"/>
</dbReference>
<comment type="caution">
    <text evidence="3">The sequence shown here is derived from an EMBL/GenBank/DDBJ whole genome shotgun (WGS) entry which is preliminary data.</text>
</comment>
<evidence type="ECO:0000313" key="4">
    <source>
        <dbReference type="Proteomes" id="UP001345219"/>
    </source>
</evidence>
<keyword evidence="2" id="KW-0732">Signal</keyword>
<evidence type="ECO:0000313" key="3">
    <source>
        <dbReference type="EMBL" id="KAK4780449.1"/>
    </source>
</evidence>
<dbReference type="AlphaFoldDB" id="A0AAN7LA98"/>
<dbReference type="Proteomes" id="UP001345219">
    <property type="component" value="Chromosome 13"/>
</dbReference>
<feature type="signal peptide" evidence="2">
    <location>
        <begin position="1"/>
        <end position="29"/>
    </location>
</feature>
<evidence type="ECO:0000256" key="1">
    <source>
        <dbReference type="SAM" id="MobiDB-lite"/>
    </source>
</evidence>
<evidence type="ECO:0000256" key="2">
    <source>
        <dbReference type="SAM" id="SignalP"/>
    </source>
</evidence>
<organism evidence="3 4">
    <name type="scientific">Trapa incisa</name>
    <dbReference type="NCBI Taxonomy" id="236973"/>
    <lineage>
        <taxon>Eukaryota</taxon>
        <taxon>Viridiplantae</taxon>
        <taxon>Streptophyta</taxon>
        <taxon>Embryophyta</taxon>
        <taxon>Tracheophyta</taxon>
        <taxon>Spermatophyta</taxon>
        <taxon>Magnoliopsida</taxon>
        <taxon>eudicotyledons</taxon>
        <taxon>Gunneridae</taxon>
        <taxon>Pentapetalae</taxon>
        <taxon>rosids</taxon>
        <taxon>malvids</taxon>
        <taxon>Myrtales</taxon>
        <taxon>Lythraceae</taxon>
        <taxon>Trapa</taxon>
    </lineage>
</organism>
<name>A0AAN7LA98_9MYRT</name>
<sequence length="78" mass="8519">MAGGKFALITFFVILLIIQHEDMVRPVTADSEKIPRAPSIGRNGIYHLKKVMPEAFRPTTPSNSPGIGHGHPPPNPNH</sequence>
<gene>
    <name evidence="3" type="ORF">SAY87_016555</name>
</gene>